<sequence>MTTRYLLRLPDPARARGPEPSLAFRAESAEGFAEELQDALRRPQLFLRWRALQDDPENIDEALAVTDPEAAVTGEQDDLMIRLEVRTCLPSSVLSHRLRMLAGSHWELRDVR</sequence>
<evidence type="ECO:0000313" key="2">
    <source>
        <dbReference type="Proteomes" id="UP000322165"/>
    </source>
</evidence>
<evidence type="ECO:0000313" key="1">
    <source>
        <dbReference type="EMBL" id="KAA2284011.1"/>
    </source>
</evidence>
<reference evidence="1 2" key="2">
    <citation type="submission" date="2019-09" db="EMBL/GenBank/DDBJ databases">
        <authorList>
            <person name="Mazur A."/>
        </authorList>
    </citation>
    <scope>NUCLEOTIDE SEQUENCE [LARGE SCALE GENOMIC DNA]</scope>
    <source>
        <strain evidence="1 2">3729k</strain>
    </source>
</reference>
<accession>A0A5B2Z9X0</accession>
<reference evidence="1 2" key="1">
    <citation type="submission" date="2019-09" db="EMBL/GenBank/DDBJ databases">
        <title>Arenimonas chukotkensis sp. nov., a bacterium isolated from Chukotka hot spring, Arctic region, Russia.</title>
        <authorList>
            <person name="Zayulina K.S."/>
            <person name="Prokofeva M.I."/>
            <person name="Elcheninov A.G."/>
            <person name="Novikov A."/>
            <person name="Kochetkova T.V."/>
            <person name="Kublanov I.V."/>
        </authorList>
    </citation>
    <scope>NUCLEOTIDE SEQUENCE [LARGE SCALE GENOMIC DNA]</scope>
    <source>
        <strain evidence="1 2">3729k</strain>
    </source>
</reference>
<dbReference type="AlphaFoldDB" id="A0A5B2Z9X0"/>
<dbReference type="EMBL" id="VUOD01000012">
    <property type="protein sequence ID" value="KAA2284011.1"/>
    <property type="molecule type" value="Genomic_DNA"/>
</dbReference>
<organism evidence="1 2">
    <name type="scientific">Arenimonas fontis</name>
    <dbReference type="NCBI Taxonomy" id="2608255"/>
    <lineage>
        <taxon>Bacteria</taxon>
        <taxon>Pseudomonadati</taxon>
        <taxon>Pseudomonadota</taxon>
        <taxon>Gammaproteobacteria</taxon>
        <taxon>Lysobacterales</taxon>
        <taxon>Lysobacteraceae</taxon>
        <taxon>Arenimonas</taxon>
    </lineage>
</organism>
<proteinExistence type="predicted"/>
<name>A0A5B2Z9X0_9GAMM</name>
<comment type="caution">
    <text evidence="1">The sequence shown here is derived from an EMBL/GenBank/DDBJ whole genome shotgun (WGS) entry which is preliminary data.</text>
</comment>
<dbReference type="RefSeq" id="WP_149861368.1">
    <property type="nucleotide sequence ID" value="NZ_VUOD01000012.1"/>
</dbReference>
<gene>
    <name evidence="1" type="ORF">F0415_11505</name>
</gene>
<protein>
    <submittedName>
        <fullName evidence="1">Uncharacterized protein</fullName>
    </submittedName>
</protein>
<dbReference type="Proteomes" id="UP000322165">
    <property type="component" value="Unassembled WGS sequence"/>
</dbReference>
<keyword evidence="2" id="KW-1185">Reference proteome</keyword>